<reference evidence="11" key="3">
    <citation type="submission" date="2015-02" db="UniProtKB">
        <authorList>
            <consortium name="EnsemblProtists"/>
        </authorList>
    </citation>
    <scope>IDENTIFICATION</scope>
    <source>
        <strain evidence="11">DAOM BR144</strain>
    </source>
</reference>
<dbReference type="eggNOG" id="KOG2254">
    <property type="taxonomic scope" value="Eukaryota"/>
</dbReference>
<dbReference type="Gene3D" id="2.70.98.30">
    <property type="entry name" value="Golgi alpha-mannosidase II, domain 4"/>
    <property type="match status" value="1"/>
</dbReference>
<protein>
    <recommendedName>
        <fullName evidence="3">glucan endo-1,3-beta-D-glucosidase</fullName>
        <ecNumber evidence="3">3.2.1.39</ecNumber>
    </recommendedName>
</protein>
<evidence type="ECO:0000256" key="5">
    <source>
        <dbReference type="ARBA" id="ARBA00023277"/>
    </source>
</evidence>
<dbReference type="EnsemblProtists" id="PYU1_T007115">
    <property type="protein sequence ID" value="PYU1_T007115"/>
    <property type="gene ID" value="PYU1_G007100"/>
</dbReference>
<dbReference type="GO" id="GO:0052861">
    <property type="term" value="F:endo-1,3(4)-beta-glucanase activity"/>
    <property type="evidence" value="ECO:0007669"/>
    <property type="project" value="InterPro"/>
</dbReference>
<accession>K3WQ73</accession>
<reference evidence="12" key="2">
    <citation type="submission" date="2010-04" db="EMBL/GenBank/DDBJ databases">
        <authorList>
            <person name="Buell R."/>
            <person name="Hamilton J."/>
            <person name="Hostetler J."/>
        </authorList>
    </citation>
    <scope>NUCLEOTIDE SEQUENCE [LARGE SCALE GENOMIC DNA]</scope>
    <source>
        <strain evidence="12">DAOM:BR144</strain>
    </source>
</reference>
<evidence type="ECO:0000256" key="8">
    <source>
        <dbReference type="ARBA" id="ARBA00023326"/>
    </source>
</evidence>
<organism evidence="11 12">
    <name type="scientific">Globisporangium ultimum (strain ATCC 200006 / CBS 805.95 / DAOM BR144)</name>
    <name type="common">Pythium ultimum</name>
    <dbReference type="NCBI Taxonomy" id="431595"/>
    <lineage>
        <taxon>Eukaryota</taxon>
        <taxon>Sar</taxon>
        <taxon>Stramenopiles</taxon>
        <taxon>Oomycota</taxon>
        <taxon>Peronosporomycetes</taxon>
        <taxon>Pythiales</taxon>
        <taxon>Pythiaceae</taxon>
        <taxon>Globisporangium</taxon>
    </lineage>
</organism>
<comment type="catalytic activity">
    <reaction evidence="1">
        <text>Hydrolysis of (1-&gt;3)-beta-D-glucosidic linkages in (1-&gt;3)-beta-D-glucans.</text>
        <dbReference type="EC" id="3.2.1.39"/>
    </reaction>
</comment>
<dbReference type="PROSITE" id="PS52008">
    <property type="entry name" value="GH81"/>
    <property type="match status" value="1"/>
</dbReference>
<dbReference type="InParanoid" id="K3WQ73"/>
<evidence type="ECO:0000256" key="7">
    <source>
        <dbReference type="ARBA" id="ARBA00023316"/>
    </source>
</evidence>
<dbReference type="Gene3D" id="1.10.287.1170">
    <property type="entry name" value="glycoside hydrolase family 81 endo-[beta] glucanase"/>
    <property type="match status" value="1"/>
</dbReference>
<evidence type="ECO:0000256" key="1">
    <source>
        <dbReference type="ARBA" id="ARBA00000382"/>
    </source>
</evidence>
<keyword evidence="4" id="KW-0378">Hydrolase</keyword>
<feature type="domain" description="Glycosyl hydrolase family 81 C-terminal" evidence="10">
    <location>
        <begin position="382"/>
        <end position="733"/>
    </location>
</feature>
<dbReference type="VEuPathDB" id="FungiDB:PYU1_G007100"/>
<dbReference type="GO" id="GO:0071555">
    <property type="term" value="P:cell wall organization"/>
    <property type="evidence" value="ECO:0007669"/>
    <property type="project" value="UniProtKB-KW"/>
</dbReference>
<keyword evidence="7" id="KW-0961">Cell wall biogenesis/degradation</keyword>
<evidence type="ECO:0000313" key="12">
    <source>
        <dbReference type="Proteomes" id="UP000019132"/>
    </source>
</evidence>
<keyword evidence="6" id="KW-0326">Glycosidase</keyword>
<evidence type="ECO:0000256" key="4">
    <source>
        <dbReference type="ARBA" id="ARBA00022801"/>
    </source>
</evidence>
<name>K3WQ73_GLOUD</name>
<comment type="similarity">
    <text evidence="2">Belongs to the glycosyl hydrolase 81 family.</text>
</comment>
<evidence type="ECO:0000259" key="10">
    <source>
        <dbReference type="Pfam" id="PF17652"/>
    </source>
</evidence>
<reference evidence="12" key="1">
    <citation type="journal article" date="2010" name="Genome Biol.">
        <title>Genome sequence of the necrotrophic plant pathogen Pythium ultimum reveals original pathogenicity mechanisms and effector repertoire.</title>
        <authorList>
            <person name="Levesque C.A."/>
            <person name="Brouwer H."/>
            <person name="Cano L."/>
            <person name="Hamilton J.P."/>
            <person name="Holt C."/>
            <person name="Huitema E."/>
            <person name="Raffaele S."/>
            <person name="Robideau G.P."/>
            <person name="Thines M."/>
            <person name="Win J."/>
            <person name="Zerillo M.M."/>
            <person name="Beakes G.W."/>
            <person name="Boore J.L."/>
            <person name="Busam D."/>
            <person name="Dumas B."/>
            <person name="Ferriera S."/>
            <person name="Fuerstenberg S.I."/>
            <person name="Gachon C.M."/>
            <person name="Gaulin E."/>
            <person name="Govers F."/>
            <person name="Grenville-Briggs L."/>
            <person name="Horner N."/>
            <person name="Hostetler J."/>
            <person name="Jiang R.H."/>
            <person name="Johnson J."/>
            <person name="Krajaejun T."/>
            <person name="Lin H."/>
            <person name="Meijer H.J."/>
            <person name="Moore B."/>
            <person name="Morris P."/>
            <person name="Phuntmart V."/>
            <person name="Puiu D."/>
            <person name="Shetty J."/>
            <person name="Stajich J.E."/>
            <person name="Tripathy S."/>
            <person name="Wawra S."/>
            <person name="van West P."/>
            <person name="Whitty B.R."/>
            <person name="Coutinho P.M."/>
            <person name="Henrissat B."/>
            <person name="Martin F."/>
            <person name="Thomas P.D."/>
            <person name="Tyler B.M."/>
            <person name="De Vries R.P."/>
            <person name="Kamoun S."/>
            <person name="Yandell M."/>
            <person name="Tisserat N."/>
            <person name="Buell C.R."/>
        </authorList>
    </citation>
    <scope>NUCLEOTIDE SEQUENCE</scope>
    <source>
        <strain evidence="12">DAOM:BR144</strain>
    </source>
</reference>
<keyword evidence="12" id="KW-1185">Reference proteome</keyword>
<dbReference type="AlphaFoldDB" id="K3WQ73"/>
<evidence type="ECO:0000256" key="3">
    <source>
        <dbReference type="ARBA" id="ARBA00012780"/>
    </source>
</evidence>
<dbReference type="EMBL" id="GL376560">
    <property type="status" value="NOT_ANNOTATED_CDS"/>
    <property type="molecule type" value="Genomic_DNA"/>
</dbReference>
<dbReference type="Pfam" id="PF03639">
    <property type="entry name" value="Glyco_hydro_81"/>
    <property type="match status" value="1"/>
</dbReference>
<dbReference type="PANTHER" id="PTHR31983:SF0">
    <property type="entry name" value="GLUCAN ENDO-1,3-BETA-D-GLUCOSIDASE 2"/>
    <property type="match status" value="1"/>
</dbReference>
<dbReference type="EC" id="3.2.1.39" evidence="3"/>
<dbReference type="Proteomes" id="UP000019132">
    <property type="component" value="Unassembled WGS sequence"/>
</dbReference>
<evidence type="ECO:0000313" key="11">
    <source>
        <dbReference type="EnsemblProtists" id="PYU1_T007115"/>
    </source>
</evidence>
<dbReference type="Pfam" id="PF17652">
    <property type="entry name" value="Glyco_hydro81C"/>
    <property type="match status" value="1"/>
</dbReference>
<dbReference type="HOGENOM" id="CLU_005482_3_1_1"/>
<evidence type="ECO:0000256" key="6">
    <source>
        <dbReference type="ARBA" id="ARBA00023295"/>
    </source>
</evidence>
<dbReference type="STRING" id="431595.K3WQ73"/>
<dbReference type="GO" id="GO:0000272">
    <property type="term" value="P:polysaccharide catabolic process"/>
    <property type="evidence" value="ECO:0007669"/>
    <property type="project" value="UniProtKB-KW"/>
</dbReference>
<dbReference type="PANTHER" id="PTHR31983">
    <property type="entry name" value="ENDO-1,3(4)-BETA-GLUCANASE 1"/>
    <property type="match status" value="1"/>
</dbReference>
<keyword evidence="8" id="KW-0624">Polysaccharide degradation</keyword>
<dbReference type="InterPro" id="IPR040720">
    <property type="entry name" value="GH81_C"/>
</dbReference>
<dbReference type="GO" id="GO:0042973">
    <property type="term" value="F:glucan endo-1,3-beta-D-glucosidase activity"/>
    <property type="evidence" value="ECO:0007669"/>
    <property type="project" value="UniProtKB-EC"/>
</dbReference>
<keyword evidence="5" id="KW-0119">Carbohydrate metabolism</keyword>
<dbReference type="Gene3D" id="1.20.5.420">
    <property type="entry name" value="Immunoglobulin FC, subunit C"/>
    <property type="match status" value="1"/>
</dbReference>
<dbReference type="OMA" id="HYHYGYI"/>
<sequence>MATTSAAPPADIFRRSDELRALIAPHFVHSSVPRDKPIPTNAWWGNLLAWDGQRESDAIFSSPYTYKVVQGQPGTIGCGLSVSYLAQYRVDGPKNDNDAIRYYYYPPTIKNLLFSAQEFGVMNTAPPFTIDAWDDLGVVLTLAVGAAIMRTYLAVGSAFTTVQYDDLHVQLCSDHGWLTINNQPIREGQEYVGQNFVVTLNNGQKWILYFFPTHGISNQGTTIRFQNSKLTTTQKFNGIVQAAYVSNNPPDAESDTCILQLYHSTSGVFAKGATVLHNEADAFSFDWNLVIAAGAESNLFLHFALDHLRQMFDTSASGAVVNPELTLHSHTRGPVRAYATSTRSHKWVFRIPLPIHGSVERFTAFYPPHADLPATKVAALNLAGIVKDEIYGNWDQALPHEGSYYFKGKALQKFGTMCLVAKKLAETTNPELHSVAQHGIARLKTIMNAFVSNKSAYPLVYDTVYKGVISSEAFVKRDVNVDFGNAVYNDHHYHYGYLITATAMLMHLDPSWRNSADAVPVRSFIDTLIRDVINPADGEQYFPRFRNFNWFLGHSYSHGVTPMADGKDEESTSEEVNFFYGVALYSQITHNTQMETLAKLMLKVYTLAVNTYFLIDDANQIHPPAFRKNKITGIFFDNKCDYTTWFSPNKECIHGIQMIPVSPITQAVRSTKFVKEEWDQVLSKLPFVSDWRAHMSGWTSLLFANYAAIDSDLACHVLAQCPMDDGLSRAWALYIAATRAQNW</sequence>
<proteinExistence type="inferred from homology"/>
<evidence type="ECO:0000259" key="9">
    <source>
        <dbReference type="Pfam" id="PF03639"/>
    </source>
</evidence>
<dbReference type="InterPro" id="IPR005200">
    <property type="entry name" value="Endo-beta-glucanase"/>
</dbReference>
<dbReference type="InterPro" id="IPR040451">
    <property type="entry name" value="GH81_N"/>
</dbReference>
<evidence type="ECO:0000256" key="2">
    <source>
        <dbReference type="ARBA" id="ARBA00010730"/>
    </source>
</evidence>
<feature type="domain" description="Glycosyl hydrolase family 81 N-terminal" evidence="9">
    <location>
        <begin position="33"/>
        <end position="342"/>
    </location>
</feature>